<evidence type="ECO:0000256" key="1">
    <source>
        <dbReference type="SAM" id="MobiDB-lite"/>
    </source>
</evidence>
<evidence type="ECO:0000313" key="3">
    <source>
        <dbReference type="Proteomes" id="UP000321570"/>
    </source>
</evidence>
<organism evidence="2 3">
    <name type="scientific">Hymenolepis diminuta</name>
    <name type="common">Rat tapeworm</name>
    <dbReference type="NCBI Taxonomy" id="6216"/>
    <lineage>
        <taxon>Eukaryota</taxon>
        <taxon>Metazoa</taxon>
        <taxon>Spiralia</taxon>
        <taxon>Lophotrochozoa</taxon>
        <taxon>Platyhelminthes</taxon>
        <taxon>Cestoda</taxon>
        <taxon>Eucestoda</taxon>
        <taxon>Cyclophyllidea</taxon>
        <taxon>Hymenolepididae</taxon>
        <taxon>Hymenolepis</taxon>
    </lineage>
</organism>
<protein>
    <submittedName>
        <fullName evidence="2">Uncharacterized protein</fullName>
    </submittedName>
</protein>
<evidence type="ECO:0000313" key="2">
    <source>
        <dbReference type="EMBL" id="VUZ50731.1"/>
    </source>
</evidence>
<sequence>MTKSHRSVGQLHDQQPGQTDQSYYQHRGDRAASTTRTNREKTRRNRTGRGDVDDSR</sequence>
<reference evidence="2 3" key="1">
    <citation type="submission" date="2019-07" db="EMBL/GenBank/DDBJ databases">
        <authorList>
            <person name="Jastrzebski P J."/>
            <person name="Paukszto L."/>
            <person name="Jastrzebski P J."/>
        </authorList>
    </citation>
    <scope>NUCLEOTIDE SEQUENCE [LARGE SCALE GENOMIC DNA]</scope>
    <source>
        <strain evidence="2 3">WMS-il1</strain>
    </source>
</reference>
<gene>
    <name evidence="2" type="ORF">WMSIL1_LOCUS9509</name>
</gene>
<dbReference type="AlphaFoldDB" id="A0A564YTX9"/>
<proteinExistence type="predicted"/>
<dbReference type="EMBL" id="CABIJS010000388">
    <property type="protein sequence ID" value="VUZ50731.1"/>
    <property type="molecule type" value="Genomic_DNA"/>
</dbReference>
<accession>A0A564YTX9</accession>
<feature type="compositionally biased region" description="Polar residues" evidence="1">
    <location>
        <begin position="12"/>
        <end position="24"/>
    </location>
</feature>
<name>A0A564YTX9_HYMDI</name>
<feature type="region of interest" description="Disordered" evidence="1">
    <location>
        <begin position="1"/>
        <end position="56"/>
    </location>
</feature>
<feature type="non-terminal residue" evidence="2">
    <location>
        <position position="56"/>
    </location>
</feature>
<dbReference type="Proteomes" id="UP000321570">
    <property type="component" value="Unassembled WGS sequence"/>
</dbReference>
<keyword evidence="3" id="KW-1185">Reference proteome</keyword>